<sequence length="596" mass="68330">MQMAEYPEERYQYEALPTKTSFRVLELLSGVEGDPISCLLRSVHWADLPVYEAISYAWGDPMARAPVIVDGKSLDVTVNLWRGLKHFRYQDRSRVLWADAICINQTDTPERGYQVTQMRKIYQKAKTVLIWVGPDSEDHQARVAVDSIITISDFLCQKLGIQVSDLYSEENLYQKIMATAGEVIPVPNECEFSTEAMWKSLLWFYKHPYFTRVWAIQEVNANKERLLHCGREEVLWDRVSLVACYITMETAFSKAFGFTNAYCWWAATVTTDLVLPKNWLSMLYLASNFSSLDPRDVIYGLRGMMELGKGAELLEPDYSKSAAEVYRDSVEAAFVNFDTTDILLYVQGVEDPSWVPRWDIPMLFRNPFRFGKPLPWRPAGETSPIWSIDKESNILSLSGFIIGPIKFVEPYNENIFCNSMVESDSGRKTLKEIWQRILKTMRNGQLHVPFSADELTAAATSFSFGLNEKSDPANEQLLVQRFVAYLKIALDEEIYNTYIPADMSEDSKNADGRLFGKPVWDFKYPESSFFITEDKFIGCSISPTRPGDVIYVARGSTYPLVLRPDGEEFHIRGFAYVHGLMHAEKKDLEMKVLKIR</sequence>
<protein>
    <submittedName>
        <fullName evidence="2">HET-domain-containing protein</fullName>
    </submittedName>
</protein>
<dbReference type="STRING" id="1095630.A0A2J6TRU8"/>
<proteinExistence type="predicted"/>
<dbReference type="InterPro" id="IPR010730">
    <property type="entry name" value="HET"/>
</dbReference>
<dbReference type="GeneID" id="36584708"/>
<dbReference type="RefSeq" id="XP_024742650.1">
    <property type="nucleotide sequence ID" value="XM_024876629.1"/>
</dbReference>
<evidence type="ECO:0000313" key="2">
    <source>
        <dbReference type="EMBL" id="PMD65746.1"/>
    </source>
</evidence>
<gene>
    <name evidence="2" type="ORF">K444DRAFT_553811</name>
</gene>
<name>A0A2J6TRU8_9HELO</name>
<dbReference type="InterPro" id="IPR052895">
    <property type="entry name" value="HetReg/Transcr_Mod"/>
</dbReference>
<organism evidence="2 3">
    <name type="scientific">Hyaloscypha bicolor E</name>
    <dbReference type="NCBI Taxonomy" id="1095630"/>
    <lineage>
        <taxon>Eukaryota</taxon>
        <taxon>Fungi</taxon>
        <taxon>Dikarya</taxon>
        <taxon>Ascomycota</taxon>
        <taxon>Pezizomycotina</taxon>
        <taxon>Leotiomycetes</taxon>
        <taxon>Helotiales</taxon>
        <taxon>Hyaloscyphaceae</taxon>
        <taxon>Hyaloscypha</taxon>
        <taxon>Hyaloscypha bicolor</taxon>
    </lineage>
</organism>
<dbReference type="PANTHER" id="PTHR24148">
    <property type="entry name" value="ANKYRIN REPEAT DOMAIN-CONTAINING PROTEIN 39 HOMOLOG-RELATED"/>
    <property type="match status" value="1"/>
</dbReference>
<dbReference type="OrthoDB" id="2504919at2759"/>
<dbReference type="InParanoid" id="A0A2J6TRU8"/>
<dbReference type="EMBL" id="KZ613746">
    <property type="protein sequence ID" value="PMD65746.1"/>
    <property type="molecule type" value="Genomic_DNA"/>
</dbReference>
<dbReference type="Proteomes" id="UP000235371">
    <property type="component" value="Unassembled WGS sequence"/>
</dbReference>
<evidence type="ECO:0000259" key="1">
    <source>
        <dbReference type="Pfam" id="PF06985"/>
    </source>
</evidence>
<feature type="domain" description="Heterokaryon incompatibility" evidence="1">
    <location>
        <begin position="51"/>
        <end position="218"/>
    </location>
</feature>
<dbReference type="AlphaFoldDB" id="A0A2J6TRU8"/>
<dbReference type="Pfam" id="PF06985">
    <property type="entry name" value="HET"/>
    <property type="match status" value="1"/>
</dbReference>
<evidence type="ECO:0000313" key="3">
    <source>
        <dbReference type="Proteomes" id="UP000235371"/>
    </source>
</evidence>
<reference evidence="2 3" key="1">
    <citation type="submission" date="2016-04" db="EMBL/GenBank/DDBJ databases">
        <title>A degradative enzymes factory behind the ericoid mycorrhizal symbiosis.</title>
        <authorList>
            <consortium name="DOE Joint Genome Institute"/>
            <person name="Martino E."/>
            <person name="Morin E."/>
            <person name="Grelet G."/>
            <person name="Kuo A."/>
            <person name="Kohler A."/>
            <person name="Daghino S."/>
            <person name="Barry K."/>
            <person name="Choi C."/>
            <person name="Cichocki N."/>
            <person name="Clum A."/>
            <person name="Copeland A."/>
            <person name="Hainaut M."/>
            <person name="Haridas S."/>
            <person name="Labutti K."/>
            <person name="Lindquist E."/>
            <person name="Lipzen A."/>
            <person name="Khouja H.-R."/>
            <person name="Murat C."/>
            <person name="Ohm R."/>
            <person name="Olson A."/>
            <person name="Spatafora J."/>
            <person name="Veneault-Fourrey C."/>
            <person name="Henrissat B."/>
            <person name="Grigoriev I."/>
            <person name="Martin F."/>
            <person name="Perotto S."/>
        </authorList>
    </citation>
    <scope>NUCLEOTIDE SEQUENCE [LARGE SCALE GENOMIC DNA]</scope>
    <source>
        <strain evidence="2 3">E</strain>
    </source>
</reference>
<dbReference type="PANTHER" id="PTHR24148:SF82">
    <property type="entry name" value="HETEROKARYON INCOMPATIBILITY DOMAIN-CONTAINING PROTEIN"/>
    <property type="match status" value="1"/>
</dbReference>
<keyword evidence="3" id="KW-1185">Reference proteome</keyword>
<accession>A0A2J6TRU8</accession>